<sequence length="77" mass="9000">MSNKDKDKNNEPSANLVDRFVRDDNTDDNQFIHRPGEKVNETKTNEAEKAEDTKAKDFRKFDVNKAEDLKEVKDEDK</sequence>
<reference evidence="2 5" key="2">
    <citation type="submission" date="2019-07" db="EMBL/GenBank/DDBJ databases">
        <title>Whole genome shotgun sequence of Alkalibacterium putridalgicola NBRC 103243.</title>
        <authorList>
            <person name="Hosoyama A."/>
            <person name="Uohara A."/>
            <person name="Ohji S."/>
            <person name="Ichikawa N."/>
        </authorList>
    </citation>
    <scope>NUCLEOTIDE SEQUENCE [LARGE SCALE GENOMIC DNA]</scope>
    <source>
        <strain evidence="2 5">NBRC 103243</strain>
    </source>
</reference>
<accession>A0A1H7XCA2</accession>
<dbReference type="EMBL" id="BJUX01000003">
    <property type="protein sequence ID" value="GEK88475.1"/>
    <property type="molecule type" value="Genomic_DNA"/>
</dbReference>
<evidence type="ECO:0000313" key="3">
    <source>
        <dbReference type="EMBL" id="SEM31254.1"/>
    </source>
</evidence>
<dbReference type="EMBL" id="FOBL01000048">
    <property type="protein sequence ID" value="SEM31254.1"/>
    <property type="molecule type" value="Genomic_DNA"/>
</dbReference>
<dbReference type="Proteomes" id="UP000321425">
    <property type="component" value="Unassembled WGS sequence"/>
</dbReference>
<keyword evidence="5" id="KW-1185">Reference proteome</keyword>
<dbReference type="STRING" id="426703.SAMN04488100_14811"/>
<proteinExistence type="predicted"/>
<feature type="compositionally biased region" description="Basic and acidic residues" evidence="1">
    <location>
        <begin position="1"/>
        <end position="10"/>
    </location>
</feature>
<protein>
    <submittedName>
        <fullName evidence="3">Uncharacterized protein</fullName>
    </submittedName>
</protein>
<organism evidence="3 4">
    <name type="scientific">Alkalibacterium putridalgicola</name>
    <dbReference type="NCBI Taxonomy" id="426703"/>
    <lineage>
        <taxon>Bacteria</taxon>
        <taxon>Bacillati</taxon>
        <taxon>Bacillota</taxon>
        <taxon>Bacilli</taxon>
        <taxon>Lactobacillales</taxon>
        <taxon>Carnobacteriaceae</taxon>
        <taxon>Alkalibacterium</taxon>
    </lineage>
</organism>
<feature type="region of interest" description="Disordered" evidence="1">
    <location>
        <begin position="1"/>
        <end position="55"/>
    </location>
</feature>
<reference evidence="3 4" key="1">
    <citation type="submission" date="2016-10" db="EMBL/GenBank/DDBJ databases">
        <authorList>
            <person name="de Groot N.N."/>
        </authorList>
    </citation>
    <scope>NUCLEOTIDE SEQUENCE [LARGE SCALE GENOMIC DNA]</scope>
    <source>
        <strain evidence="3 4">DSM 19182</strain>
    </source>
</reference>
<feature type="compositionally biased region" description="Basic and acidic residues" evidence="1">
    <location>
        <begin position="19"/>
        <end position="55"/>
    </location>
</feature>
<name>A0A1H7XCA2_9LACT</name>
<evidence type="ECO:0000313" key="2">
    <source>
        <dbReference type="EMBL" id="GEK88475.1"/>
    </source>
</evidence>
<dbReference type="RefSeq" id="WP_091489993.1">
    <property type="nucleotide sequence ID" value="NZ_BJUX01000003.1"/>
</dbReference>
<evidence type="ECO:0000313" key="5">
    <source>
        <dbReference type="Proteomes" id="UP000321425"/>
    </source>
</evidence>
<gene>
    <name evidence="2" type="ORF">APU01nite_05140</name>
    <name evidence="3" type="ORF">SAMN04488100_14811</name>
</gene>
<dbReference type="AlphaFoldDB" id="A0A1H7XCA2"/>
<evidence type="ECO:0000256" key="1">
    <source>
        <dbReference type="SAM" id="MobiDB-lite"/>
    </source>
</evidence>
<evidence type="ECO:0000313" key="4">
    <source>
        <dbReference type="Proteomes" id="UP000198548"/>
    </source>
</evidence>
<dbReference type="Proteomes" id="UP000198548">
    <property type="component" value="Unassembled WGS sequence"/>
</dbReference>